<comment type="subunit">
    <text evidence="5">Component of a cohesin-like complex composed of ScpA, ScpB and the Smc homodimer, in which ScpA and ScpB bind to the head domain of Smc. The presence of the three proteins is required for the association of the complex with DNA.</text>
</comment>
<dbReference type="RefSeq" id="WP_018708934.1">
    <property type="nucleotide sequence ID" value="NZ_BOQT01000007.1"/>
</dbReference>
<dbReference type="InterPro" id="IPR003768">
    <property type="entry name" value="ScpA"/>
</dbReference>
<comment type="subcellular location">
    <subcellularLocation>
        <location evidence="5">Cytoplasm</location>
    </subcellularLocation>
    <text evidence="5">Associated with two foci at the outer edges of the nucleoid region in young cells, and at four foci within both cell halves in older cells.</text>
</comment>
<sequence length="251" mass="29470">MSYQIKTEVFEGPLDLLLHLIKRMEIDIYDIPMAEITDQYLLYIHTMNELELDHASEYLVMSATLLSIKSKMLLPKNEEVQEEELPYEEDPRTELVEQLIEYKRFKEAAMLFQQKESARSEIFTKPPSDLSHFADEIPRVQISGVTIYDMIGAYNKLLRRKRIKQPLSAKVARPKITIQQRMDELINTLKKNGKRQSFSAFFHTSDKEFIIITFLAMLELMKCNAIEVWQSHNFEEIYLSAREEPLVLESS</sequence>
<keyword evidence="1 5" id="KW-0132">Cell division</keyword>
<evidence type="ECO:0000313" key="6">
    <source>
        <dbReference type="EMBL" id="GIN21003.1"/>
    </source>
</evidence>
<dbReference type="Proteomes" id="UP000680279">
    <property type="component" value="Unassembled WGS sequence"/>
</dbReference>
<keyword evidence="7" id="KW-1185">Reference proteome</keyword>
<dbReference type="Gene3D" id="6.10.250.2410">
    <property type="match status" value="1"/>
</dbReference>
<evidence type="ECO:0000313" key="7">
    <source>
        <dbReference type="Proteomes" id="UP000680279"/>
    </source>
</evidence>
<gene>
    <name evidence="5 6" type="primary">scpA</name>
    <name evidence="6" type="ORF">J1TS3_21370</name>
</gene>
<dbReference type="Pfam" id="PF02616">
    <property type="entry name" value="SMC_ScpA"/>
    <property type="match status" value="1"/>
</dbReference>
<dbReference type="PANTHER" id="PTHR33969:SF2">
    <property type="entry name" value="SEGREGATION AND CONDENSATION PROTEIN A"/>
    <property type="match status" value="1"/>
</dbReference>
<name>A0ABQ4K785_9BACI</name>
<accession>A0ABQ4K785</accession>
<dbReference type="InterPro" id="IPR023093">
    <property type="entry name" value="ScpA-like_C"/>
</dbReference>
<organism evidence="6 7">
    <name type="scientific">Siminovitchia fordii</name>
    <dbReference type="NCBI Taxonomy" id="254759"/>
    <lineage>
        <taxon>Bacteria</taxon>
        <taxon>Bacillati</taxon>
        <taxon>Bacillota</taxon>
        <taxon>Bacilli</taxon>
        <taxon>Bacillales</taxon>
        <taxon>Bacillaceae</taxon>
        <taxon>Siminovitchia</taxon>
    </lineage>
</organism>
<dbReference type="HAMAP" id="MF_01805">
    <property type="entry name" value="ScpA"/>
    <property type="match status" value="1"/>
</dbReference>
<dbReference type="Gene3D" id="1.10.10.580">
    <property type="entry name" value="Structural maintenance of chromosome 1. Chain E"/>
    <property type="match status" value="1"/>
</dbReference>
<evidence type="ECO:0000256" key="5">
    <source>
        <dbReference type="HAMAP-Rule" id="MF_01805"/>
    </source>
</evidence>
<evidence type="ECO:0000256" key="1">
    <source>
        <dbReference type="ARBA" id="ARBA00022618"/>
    </source>
</evidence>
<proteinExistence type="inferred from homology"/>
<evidence type="ECO:0000256" key="4">
    <source>
        <dbReference type="ARBA" id="ARBA00044777"/>
    </source>
</evidence>
<keyword evidence="5" id="KW-0963">Cytoplasm</keyword>
<dbReference type="EMBL" id="BOQT01000007">
    <property type="protein sequence ID" value="GIN21003.1"/>
    <property type="molecule type" value="Genomic_DNA"/>
</dbReference>
<evidence type="ECO:0000256" key="3">
    <source>
        <dbReference type="ARBA" id="ARBA00023306"/>
    </source>
</evidence>
<comment type="similarity">
    <text evidence="5">Belongs to the ScpA family.</text>
</comment>
<dbReference type="NCBIfam" id="NF000995">
    <property type="entry name" value="PRK00104.1-4"/>
    <property type="match status" value="1"/>
</dbReference>
<comment type="function">
    <text evidence="5">Participates in chromosomal partition during cell division. May act via the formation of a condensin-like complex containing Smc and ScpB that pull DNA away from mid-cell into both cell halves.</text>
</comment>
<reference evidence="6 7" key="1">
    <citation type="submission" date="2021-03" db="EMBL/GenBank/DDBJ databases">
        <title>Antimicrobial resistance genes in bacteria isolated from Japanese honey, and their potential for conferring macrolide and lincosamide resistance in the American foulbrood pathogen Paenibacillus larvae.</title>
        <authorList>
            <person name="Okamoto M."/>
            <person name="Kumagai M."/>
            <person name="Kanamori H."/>
            <person name="Takamatsu D."/>
        </authorList>
    </citation>
    <scope>NUCLEOTIDE SEQUENCE [LARGE SCALE GENOMIC DNA]</scope>
    <source>
        <strain evidence="6 7">J1TS3</strain>
    </source>
</reference>
<comment type="caution">
    <text evidence="6">The sequence shown here is derived from an EMBL/GenBank/DDBJ whole genome shotgun (WGS) entry which is preliminary data.</text>
</comment>
<keyword evidence="2 5" id="KW-0159">Chromosome partition</keyword>
<dbReference type="PANTHER" id="PTHR33969">
    <property type="entry name" value="SEGREGATION AND CONDENSATION PROTEIN A"/>
    <property type="match status" value="1"/>
</dbReference>
<protein>
    <recommendedName>
        <fullName evidence="4 5">Segregation and condensation protein A</fullName>
    </recommendedName>
</protein>
<keyword evidence="3 5" id="KW-0131">Cell cycle</keyword>
<evidence type="ECO:0000256" key="2">
    <source>
        <dbReference type="ARBA" id="ARBA00022829"/>
    </source>
</evidence>